<name>A0A2N3IKW4_9BACT</name>
<protein>
    <recommendedName>
        <fullName evidence="1">DUF6398 domain-containing protein</fullName>
    </recommendedName>
</protein>
<comment type="caution">
    <text evidence="2">The sequence shown here is derived from an EMBL/GenBank/DDBJ whole genome shotgun (WGS) entry which is preliminary data.</text>
</comment>
<dbReference type="EMBL" id="NKXO01000001">
    <property type="protein sequence ID" value="PKQ70962.1"/>
    <property type="molecule type" value="Genomic_DNA"/>
</dbReference>
<accession>A0A2N3IKW4</accession>
<dbReference type="RefSeq" id="WP_101357357.1">
    <property type="nucleotide sequence ID" value="NZ_NKXO01000001.1"/>
</dbReference>
<evidence type="ECO:0000259" key="1">
    <source>
        <dbReference type="Pfam" id="PF19935"/>
    </source>
</evidence>
<dbReference type="InterPro" id="IPR045651">
    <property type="entry name" value="DUF6398"/>
</dbReference>
<dbReference type="Proteomes" id="UP000233387">
    <property type="component" value="Unassembled WGS sequence"/>
</dbReference>
<feature type="domain" description="DUF6398" evidence="1">
    <location>
        <begin position="13"/>
        <end position="116"/>
    </location>
</feature>
<sequence length="172" mass="19770">MDKQQIKAKKQAILDLIRDFCAKKLDEEYMELAEKVLQKLGRKRKVPFTTGKSEVWAAGIINALGTINFLFDKSFEPYVSLDEINNYFGTSKSTTASKSRQIRDMLNLNHFSDEFLTQRIKELNPFTNLVMVDGFIVPLQMLPEEHQKIVKEARAMGMDISFTTTPEPESEE</sequence>
<organism evidence="2 3">
    <name type="scientific">Raineya orbicola</name>
    <dbReference type="NCBI Taxonomy" id="2016530"/>
    <lineage>
        <taxon>Bacteria</taxon>
        <taxon>Pseudomonadati</taxon>
        <taxon>Bacteroidota</taxon>
        <taxon>Cytophagia</taxon>
        <taxon>Cytophagales</taxon>
        <taxon>Raineyaceae</taxon>
        <taxon>Raineya</taxon>
    </lineage>
</organism>
<evidence type="ECO:0000313" key="2">
    <source>
        <dbReference type="EMBL" id="PKQ70962.1"/>
    </source>
</evidence>
<proteinExistence type="predicted"/>
<keyword evidence="3" id="KW-1185">Reference proteome</keyword>
<reference evidence="2 3" key="1">
    <citation type="submission" date="2017-06" db="EMBL/GenBank/DDBJ databases">
        <title>Raineya orbicola gen. nov., sp. nov. a slightly thermophilic bacterium of the phylum Bacteroidetes and the description of Raineyaceae fam. nov.</title>
        <authorList>
            <person name="Albuquerque L."/>
            <person name="Polonia A.R.M."/>
            <person name="Barroso C."/>
            <person name="Froufe H.J.C."/>
            <person name="Lage O."/>
            <person name="Lobo-Da-Cunha A."/>
            <person name="Egas C."/>
            <person name="Da Costa M.S."/>
        </authorList>
    </citation>
    <scope>NUCLEOTIDE SEQUENCE [LARGE SCALE GENOMIC DNA]</scope>
    <source>
        <strain evidence="2 3">SPSPC-11</strain>
    </source>
</reference>
<gene>
    <name evidence="2" type="ORF">Rain11_0103</name>
</gene>
<dbReference type="OrthoDB" id="6399948at2"/>
<dbReference type="AlphaFoldDB" id="A0A2N3IKW4"/>
<evidence type="ECO:0000313" key="3">
    <source>
        <dbReference type="Proteomes" id="UP000233387"/>
    </source>
</evidence>
<dbReference type="Pfam" id="PF19935">
    <property type="entry name" value="DUF6398"/>
    <property type="match status" value="1"/>
</dbReference>